<proteinExistence type="predicted"/>
<keyword evidence="1" id="KW-0812">Transmembrane</keyword>
<protein>
    <submittedName>
        <fullName evidence="2">Uncharacterized protein</fullName>
    </submittedName>
</protein>
<dbReference type="EMBL" id="SDVB01000253">
    <property type="protein sequence ID" value="RYC10083.1"/>
    <property type="molecule type" value="Genomic_DNA"/>
</dbReference>
<evidence type="ECO:0000313" key="2">
    <source>
        <dbReference type="EMBL" id="RYC10083.1"/>
    </source>
</evidence>
<keyword evidence="3" id="KW-1185">Reference proteome</keyword>
<keyword evidence="1" id="KW-0472">Membrane</keyword>
<organism evidence="2 3">
    <name type="scientific">Ciceribacter ferrooxidans</name>
    <dbReference type="NCBI Taxonomy" id="2509717"/>
    <lineage>
        <taxon>Bacteria</taxon>
        <taxon>Pseudomonadati</taxon>
        <taxon>Pseudomonadota</taxon>
        <taxon>Alphaproteobacteria</taxon>
        <taxon>Hyphomicrobiales</taxon>
        <taxon>Rhizobiaceae</taxon>
        <taxon>Ciceribacter</taxon>
    </lineage>
</organism>
<gene>
    <name evidence="2" type="ORF">EUU22_18595</name>
</gene>
<reference evidence="2 3" key="1">
    <citation type="submission" date="2019-01" db="EMBL/GenBank/DDBJ databases">
        <authorList>
            <person name="Deng T."/>
        </authorList>
    </citation>
    <scope>NUCLEOTIDE SEQUENCE [LARGE SCALE GENOMIC DNA]</scope>
    <source>
        <strain evidence="2 3">F8825</strain>
    </source>
</reference>
<accession>A0A4Q2SWV0</accession>
<dbReference type="Proteomes" id="UP000291088">
    <property type="component" value="Unassembled WGS sequence"/>
</dbReference>
<keyword evidence="1" id="KW-1133">Transmembrane helix</keyword>
<comment type="caution">
    <text evidence="2">The sequence shown here is derived from an EMBL/GenBank/DDBJ whole genome shotgun (WGS) entry which is preliminary data.</text>
</comment>
<evidence type="ECO:0000256" key="1">
    <source>
        <dbReference type="SAM" id="Phobius"/>
    </source>
</evidence>
<dbReference type="RefSeq" id="WP_129333475.1">
    <property type="nucleotide sequence ID" value="NZ_SDVB01000253.1"/>
</dbReference>
<feature type="transmembrane region" description="Helical" evidence="1">
    <location>
        <begin position="6"/>
        <end position="24"/>
    </location>
</feature>
<dbReference type="AlphaFoldDB" id="A0A4Q2SWV0"/>
<evidence type="ECO:0000313" key="3">
    <source>
        <dbReference type="Proteomes" id="UP000291088"/>
    </source>
</evidence>
<sequence>MADFIIPIMLIVGGVCWSFLRMYADMMRPVPLGWGPGYAGPAAALAGVAWLAHSVSGLIG</sequence>
<name>A0A4Q2SWV0_9HYPH</name>